<gene>
    <name evidence="3" type="ORF">METZ01_LOCUS64703</name>
</gene>
<dbReference type="InterPro" id="IPR012600">
    <property type="entry name" value="Propeptide_C25"/>
</dbReference>
<dbReference type="EMBL" id="UINC01004108">
    <property type="protein sequence ID" value="SVA11849.1"/>
    <property type="molecule type" value="Genomic_DNA"/>
</dbReference>
<dbReference type="GO" id="GO:0004553">
    <property type="term" value="F:hydrolase activity, hydrolyzing O-glycosyl compounds"/>
    <property type="evidence" value="ECO:0007669"/>
    <property type="project" value="InterPro"/>
</dbReference>
<dbReference type="InterPro" id="IPR029030">
    <property type="entry name" value="Caspase-like_dom_sf"/>
</dbReference>
<dbReference type="InterPro" id="IPR002105">
    <property type="entry name" value="Dockerin_1_rpt"/>
</dbReference>
<name>A0A381T7Y8_9ZZZZ</name>
<dbReference type="InterPro" id="IPR013783">
    <property type="entry name" value="Ig-like_fold"/>
</dbReference>
<dbReference type="InterPro" id="IPR016134">
    <property type="entry name" value="Dockerin_dom"/>
</dbReference>
<dbReference type="Gene3D" id="3.40.50.10390">
    <property type="entry name" value="Gingipain r, domain 1"/>
    <property type="match status" value="1"/>
</dbReference>
<dbReference type="Gene3D" id="2.60.40.10">
    <property type="entry name" value="Immunoglobulins"/>
    <property type="match status" value="1"/>
</dbReference>
<evidence type="ECO:0000313" key="3">
    <source>
        <dbReference type="EMBL" id="SVA11849.1"/>
    </source>
</evidence>
<proteinExistence type="predicted"/>
<dbReference type="InterPro" id="IPR038490">
    <property type="entry name" value="Gingipain_propep_sf"/>
</dbReference>
<dbReference type="GO" id="GO:0004197">
    <property type="term" value="F:cysteine-type endopeptidase activity"/>
    <property type="evidence" value="ECO:0007669"/>
    <property type="project" value="InterPro"/>
</dbReference>
<dbReference type="InterPro" id="IPR036439">
    <property type="entry name" value="Dockerin_dom_sf"/>
</dbReference>
<sequence length="1095" mass="120278">MVKNIFVTMTFFVTGLLAREWVETGTSRPSEPVWVVNTISDNQLEISFDLGGYFVEDLANGKNKITFPGGVPNLEEGTPDLPKMAQSIIIPDLAHMELSIVESKFVEFFMENLISSKGNLTRNINPASVPYTFGQAYETDEFYPQDIVFMRNPYIMRTVRGQAIVFQPIQYNPIQRTLRVYTHIKVNIQQNGMSQINPLIRRPAKGGSREFENIYAEHFLNYSTNSRYELLGEEGPMLVVCYGEFMESMQPFVEWKNYKGILTEMVDVADIGGSDEIEAFVETKYYDDGIAFVLFVGDIDQIPSPRYSDGAGSNSPADPSYGFVAGSDYYPEIIIGRFSAENTSHVETMINRTIEYEMDPDPTADWYKKGSGFASDQGPGDDGELDYEHLDNIRDDLLGFTYVEVDQIYDPSGTVEDGEVALNEGRSIVNYTGHGSNGSWGNGCPMNQTDVNGLVNMGMYPFIWSVACVNGEFHIGTCFAETWLRATGANDVPTGAIAVLMSTVNQSWSPPMDGQDEMNDILVESYENNIKRTYGGLSMNGVMHMADSYGTAGEEEILYWTIFGDPSVVVRTDTPTDMTVSHNDVMIIGAEEFSIETGMAAALVAVSRDGELLASTYTDATGGITLEFETPLEIPGPVDLVVTAFNKMPYETTVNVIAPDGAYMLMGDIAVTGGTDQILDYGETGSLYTTFENVGQDPSGDLTFTLIHEAGMVTLSSNVIQNGSVAAGTEVTIGPFEFQVSWNVDDGGLIPFVIQATDNIETWEYEVNIPVEAPDYNLMSVDFLDLGNGTLDPGETTTMQLVLTNVGHSPVSYPTFEATTSDPNIILGAVESDNAYWWEIDSQVTITIEVTAVDDAPVGHTALLGIIIGSGGTNYENVFPLTITLGLLIEDFESGSFTSFDWIQGGDAEWTIDSDSYSGNYSAKSGTISHNQTSELSIELNILYEGQTSFWAKTSSEQGGTGNIYDYLEFYIDDEAADLNIGGELDWTEYTVDIPVGEHSLRWVYQKDGAQSSGQDCAWLDRIVFPTGSIPPLNIDFGDANLDGSISIFDVILTVNYVIGHIDFSIEQSQNADMNLDGIVNIYDVFIIVDMVMAN</sequence>
<accession>A0A381T7Y8</accession>
<dbReference type="Gene3D" id="2.60.40.3800">
    <property type="match status" value="1"/>
</dbReference>
<dbReference type="GO" id="GO:0006508">
    <property type="term" value="P:proteolysis"/>
    <property type="evidence" value="ECO:0007669"/>
    <property type="project" value="InterPro"/>
</dbReference>
<dbReference type="CDD" id="cd14256">
    <property type="entry name" value="Dockerin_I"/>
    <property type="match status" value="1"/>
</dbReference>
<dbReference type="PROSITE" id="PS51766">
    <property type="entry name" value="DOCKERIN"/>
    <property type="match status" value="1"/>
</dbReference>
<dbReference type="SUPFAM" id="SSF52129">
    <property type="entry name" value="Caspase-like"/>
    <property type="match status" value="1"/>
</dbReference>
<dbReference type="Pfam" id="PF08126">
    <property type="entry name" value="Propeptide_C25"/>
    <property type="match status" value="1"/>
</dbReference>
<dbReference type="InterPro" id="IPR029031">
    <property type="entry name" value="Gingipain_N_sf"/>
</dbReference>
<dbReference type="SUPFAM" id="SSF63446">
    <property type="entry name" value="Type I dockerin domain"/>
    <property type="match status" value="1"/>
</dbReference>
<keyword evidence="1" id="KW-0732">Signal</keyword>
<feature type="domain" description="Dockerin" evidence="2">
    <location>
        <begin position="1033"/>
        <end position="1095"/>
    </location>
</feature>
<evidence type="ECO:0000259" key="2">
    <source>
        <dbReference type="PROSITE" id="PS51766"/>
    </source>
</evidence>
<dbReference type="Gene3D" id="1.10.1330.10">
    <property type="entry name" value="Dockerin domain"/>
    <property type="match status" value="1"/>
</dbReference>
<organism evidence="3">
    <name type="scientific">marine metagenome</name>
    <dbReference type="NCBI Taxonomy" id="408172"/>
    <lineage>
        <taxon>unclassified sequences</taxon>
        <taxon>metagenomes</taxon>
        <taxon>ecological metagenomes</taxon>
    </lineage>
</organism>
<dbReference type="GO" id="GO:0046872">
    <property type="term" value="F:metal ion binding"/>
    <property type="evidence" value="ECO:0007669"/>
    <property type="project" value="UniProtKB-KW"/>
</dbReference>
<reference evidence="3" key="1">
    <citation type="submission" date="2018-05" db="EMBL/GenBank/DDBJ databases">
        <authorList>
            <person name="Lanie J.A."/>
            <person name="Ng W.-L."/>
            <person name="Kazmierczak K.M."/>
            <person name="Andrzejewski T.M."/>
            <person name="Davidsen T.M."/>
            <person name="Wayne K.J."/>
            <person name="Tettelin H."/>
            <person name="Glass J.I."/>
            <person name="Rusch D."/>
            <person name="Podicherti R."/>
            <person name="Tsui H.-C.T."/>
            <person name="Winkler M.E."/>
        </authorList>
    </citation>
    <scope>NUCLEOTIDE SEQUENCE</scope>
</reference>
<dbReference type="GO" id="GO:0000272">
    <property type="term" value="P:polysaccharide catabolic process"/>
    <property type="evidence" value="ECO:0007669"/>
    <property type="project" value="InterPro"/>
</dbReference>
<dbReference type="Pfam" id="PF01364">
    <property type="entry name" value="Peptidase_C25"/>
    <property type="match status" value="1"/>
</dbReference>
<dbReference type="Gene3D" id="2.60.120.260">
    <property type="entry name" value="Galactose-binding domain-like"/>
    <property type="match status" value="1"/>
</dbReference>
<dbReference type="InterPro" id="IPR001769">
    <property type="entry name" value="Gingipain"/>
</dbReference>
<dbReference type="GO" id="GO:0005576">
    <property type="term" value="C:extracellular region"/>
    <property type="evidence" value="ECO:0007669"/>
    <property type="project" value="UniProtKB-SubCell"/>
</dbReference>
<dbReference type="AlphaFoldDB" id="A0A381T7Y8"/>
<protein>
    <recommendedName>
        <fullName evidence="2">Dockerin domain-containing protein</fullName>
    </recommendedName>
</protein>
<dbReference type="Pfam" id="PF00404">
    <property type="entry name" value="Dockerin_1"/>
    <property type="match status" value="1"/>
</dbReference>
<evidence type="ECO:0000256" key="1">
    <source>
        <dbReference type="ARBA" id="ARBA00022729"/>
    </source>
</evidence>
<dbReference type="Gene3D" id="3.40.50.1460">
    <property type="match status" value="1"/>
</dbReference>